<gene>
    <name evidence="3" type="ORF">AB406_0391</name>
</gene>
<dbReference type="Proteomes" id="UP000189883">
    <property type="component" value="Chromosome"/>
</dbReference>
<feature type="compositionally biased region" description="Basic and acidic residues" evidence="2">
    <location>
        <begin position="184"/>
        <end position="198"/>
    </location>
</feature>
<dbReference type="InterPro" id="IPR035421">
    <property type="entry name" value="Terminase_6C"/>
</dbReference>
<evidence type="ECO:0000256" key="1">
    <source>
        <dbReference type="ARBA" id="ARBA00022612"/>
    </source>
</evidence>
<evidence type="ECO:0000313" key="4">
    <source>
        <dbReference type="Proteomes" id="UP000189883"/>
    </source>
</evidence>
<reference evidence="3 4" key="1">
    <citation type="submission" date="2015-06" db="EMBL/GenBank/DDBJ databases">
        <title>R. anatipestifer strain HXb2 is the most virulent strain so far, and the genome sequence would help us uncover the pathogenesis.</title>
        <authorList>
            <person name="Hu Q."/>
            <person name="Qi J."/>
            <person name="Bo H."/>
            <person name="Liu G."/>
            <person name="Tao M."/>
            <person name="Ding Y."/>
            <person name="Xue Y."/>
        </authorList>
    </citation>
    <scope>NUCLEOTIDE SEQUENCE [LARGE SCALE GENOMIC DNA]</scope>
    <source>
        <strain evidence="3 4">HXb2</strain>
    </source>
</reference>
<name>A0A1S7DQF9_RIEAN</name>
<accession>A0A1S7DQF9</accession>
<dbReference type="InterPro" id="IPR006517">
    <property type="entry name" value="Phage_terminase_lsu-like_C"/>
</dbReference>
<feature type="region of interest" description="Disordered" evidence="2">
    <location>
        <begin position="175"/>
        <end position="203"/>
    </location>
</feature>
<proteinExistence type="predicted"/>
<dbReference type="EMBL" id="CP011859">
    <property type="protein sequence ID" value="AQY21350.1"/>
    <property type="molecule type" value="Genomic_DNA"/>
</dbReference>
<dbReference type="RefSeq" id="WP_079206575.1">
    <property type="nucleotide sequence ID" value="NZ_CP011859.1"/>
</dbReference>
<protein>
    <submittedName>
        <fullName evidence="3">Uncharacterized protein</fullName>
    </submittedName>
</protein>
<evidence type="ECO:0000256" key="2">
    <source>
        <dbReference type="SAM" id="MobiDB-lite"/>
    </source>
</evidence>
<dbReference type="NCBIfam" id="TIGR01630">
    <property type="entry name" value="psiM2_ORF9"/>
    <property type="match status" value="1"/>
</dbReference>
<sequence>MNNTNKIEKIAPLAYLVQADECKKSFFYFVKLFWKEIIPEIPVWNWHIPYLCDELQKVAQNVFDRKPKLHDLLINIPPGTTKSTIVTIMWPAWLWAVDPTIRIISNSYAADIATEHAIKSRDIINSKKYQKLFPYVAIRKDKSGKQAYDNTQNGARYTTSTGGAITGKHAHIIINDDPQNPKQAESEAHRKQAEDHTKTLSSRKVNKVVSVTVTVMQRLHEKDVSGYLLGKKGESIKHIKLPAEITEKTKPVPPELEDNYKDGLLDPVRLDRKALDEAKVDLGTRGYNGQFLEKPTSEDGDIVKKEWFTIISRDEFYKMKSKQRTTIHFFMDTAYTDKSENDPTGIHASCKIGNNIYITDRRKVRKEFPELIKFVPDYVKSQGYDAYSTIRIEPKASGKSVVQTLKAFTKLNVAEIPAPTDDKKTRLHAASPTVESGRVFLVEGAWNEEFLEEVCGFPNASHDEDVDLLGYQISYHLNNNNAQEVQNILW</sequence>
<dbReference type="AlphaFoldDB" id="A0A1S7DQF9"/>
<organism evidence="3 4">
    <name type="scientific">Riemerella anatipestifer</name>
    <name type="common">Moraxella anatipestifer</name>
    <dbReference type="NCBI Taxonomy" id="34085"/>
    <lineage>
        <taxon>Bacteria</taxon>
        <taxon>Pseudomonadati</taxon>
        <taxon>Bacteroidota</taxon>
        <taxon>Flavobacteriia</taxon>
        <taxon>Flavobacteriales</taxon>
        <taxon>Weeksellaceae</taxon>
        <taxon>Riemerella</taxon>
    </lineage>
</organism>
<dbReference type="Pfam" id="PF17289">
    <property type="entry name" value="Terminase_6C"/>
    <property type="match status" value="1"/>
</dbReference>
<evidence type="ECO:0000313" key="3">
    <source>
        <dbReference type="EMBL" id="AQY21350.1"/>
    </source>
</evidence>
<keyword evidence="1" id="KW-1188">Viral release from host cell</keyword>